<name>A0A6M0H581_9CLOT</name>
<evidence type="ECO:0000313" key="3">
    <source>
        <dbReference type="Proteomes" id="UP000481872"/>
    </source>
</evidence>
<comment type="caution">
    <text evidence="2">The sequence shown here is derived from an EMBL/GenBank/DDBJ whole genome shotgun (WGS) entry which is preliminary data.</text>
</comment>
<keyword evidence="3" id="KW-1185">Reference proteome</keyword>
<keyword evidence="1" id="KW-0812">Transmembrane</keyword>
<protein>
    <submittedName>
        <fullName evidence="2">Uncharacterized protein</fullName>
    </submittedName>
</protein>
<organism evidence="2 3">
    <name type="scientific">Clostridium senegalense</name>
    <dbReference type="NCBI Taxonomy" id="1465809"/>
    <lineage>
        <taxon>Bacteria</taxon>
        <taxon>Bacillati</taxon>
        <taxon>Bacillota</taxon>
        <taxon>Clostridia</taxon>
        <taxon>Eubacteriales</taxon>
        <taxon>Clostridiaceae</taxon>
        <taxon>Clostridium</taxon>
    </lineage>
</organism>
<dbReference type="AlphaFoldDB" id="A0A6M0H581"/>
<accession>A0A6M0H581</accession>
<feature type="transmembrane region" description="Helical" evidence="1">
    <location>
        <begin position="51"/>
        <end position="72"/>
    </location>
</feature>
<sequence>MKRRYLFRIIKINLVLMAIVLLLKYVFPPSIKTIYDYIFEVNDSNFKEMLSLLITVLSILLSMVITIATLLLSMCDKRIMKLLKKFKKLDTVIWAIKVSILSSITSILISSVMYLKLDFTNKYLRISLIGLLINSIYFFIKDSSILVFLINQLLNETFYEENYSNVEKSYIKENNNLEK</sequence>
<feature type="transmembrane region" description="Helical" evidence="1">
    <location>
        <begin position="123"/>
        <end position="140"/>
    </location>
</feature>
<evidence type="ECO:0000313" key="2">
    <source>
        <dbReference type="EMBL" id="NEU05021.1"/>
    </source>
</evidence>
<feature type="transmembrane region" description="Helical" evidence="1">
    <location>
        <begin position="12"/>
        <end position="31"/>
    </location>
</feature>
<keyword evidence="1" id="KW-0472">Membrane</keyword>
<evidence type="ECO:0000256" key="1">
    <source>
        <dbReference type="SAM" id="Phobius"/>
    </source>
</evidence>
<keyword evidence="1" id="KW-1133">Transmembrane helix</keyword>
<dbReference type="RefSeq" id="WP_199869945.1">
    <property type="nucleotide sequence ID" value="NZ_JAAGPU010000015.1"/>
</dbReference>
<reference evidence="2 3" key="1">
    <citation type="submission" date="2020-02" db="EMBL/GenBank/DDBJ databases">
        <title>Genome assembly of a novel Clostridium senegalense strain.</title>
        <authorList>
            <person name="Gupta T.B."/>
            <person name="Jauregui R."/>
            <person name="Maclean P."/>
            <person name="Nawarathana A."/>
            <person name="Brightwell G."/>
        </authorList>
    </citation>
    <scope>NUCLEOTIDE SEQUENCE [LARGE SCALE GENOMIC DNA]</scope>
    <source>
        <strain evidence="2 3">AGRFS4</strain>
    </source>
</reference>
<dbReference type="Proteomes" id="UP000481872">
    <property type="component" value="Unassembled WGS sequence"/>
</dbReference>
<feature type="transmembrane region" description="Helical" evidence="1">
    <location>
        <begin position="92"/>
        <end position="117"/>
    </location>
</feature>
<dbReference type="EMBL" id="JAAGPU010000015">
    <property type="protein sequence ID" value="NEU05021.1"/>
    <property type="molecule type" value="Genomic_DNA"/>
</dbReference>
<gene>
    <name evidence="2" type="ORF">G3M99_09170</name>
</gene>
<proteinExistence type="predicted"/>